<evidence type="ECO:0000313" key="4">
    <source>
        <dbReference type="EMBL" id="KAB8303596.1"/>
    </source>
</evidence>
<dbReference type="Pfam" id="PF00385">
    <property type="entry name" value="Chromo"/>
    <property type="match status" value="1"/>
</dbReference>
<comment type="caution">
    <text evidence="4">The sequence shown here is derived from an EMBL/GenBank/DDBJ whole genome shotgun (WGS) entry which is preliminary data.</text>
</comment>
<dbReference type="EMBL" id="VIGI01000002">
    <property type="protein sequence ID" value="KAB8303596.1"/>
    <property type="molecule type" value="Genomic_DNA"/>
</dbReference>
<evidence type="ECO:0000259" key="3">
    <source>
        <dbReference type="PROSITE" id="PS50013"/>
    </source>
</evidence>
<dbReference type="InterPro" id="IPR023780">
    <property type="entry name" value="Chromo_domain"/>
</dbReference>
<name>A0A5N6KIK0_MONLA</name>
<evidence type="ECO:0000313" key="5">
    <source>
        <dbReference type="Proteomes" id="UP000326757"/>
    </source>
</evidence>
<dbReference type="InterPro" id="IPR016197">
    <property type="entry name" value="Chromo-like_dom_sf"/>
</dbReference>
<sequence length="146" mass="17111">MTTNSNPEEQLVLFDNLNLESEAEDSSSEESLASLEIDFEDREEASPEKILTEIVAKNNHSWYLVKWKDCPLLRSSWEGEACFEKHPWILEQWLVDKQNQKEGKAQPFDVQGFDQACRDLEQAERQRINLKRFRRKVKQILSVVAD</sequence>
<gene>
    <name evidence="4" type="ORF">EYC80_004995</name>
</gene>
<accession>A0A5N6KIK0</accession>
<dbReference type="SUPFAM" id="SSF54160">
    <property type="entry name" value="Chromo domain-like"/>
    <property type="match status" value="1"/>
</dbReference>
<evidence type="ECO:0000256" key="2">
    <source>
        <dbReference type="SAM" id="MobiDB-lite"/>
    </source>
</evidence>
<feature type="region of interest" description="Disordered" evidence="2">
    <location>
        <begin position="21"/>
        <end position="43"/>
    </location>
</feature>
<dbReference type="Proteomes" id="UP000326757">
    <property type="component" value="Unassembled WGS sequence"/>
</dbReference>
<dbReference type="InterPro" id="IPR000953">
    <property type="entry name" value="Chromo/chromo_shadow_dom"/>
</dbReference>
<reference evidence="4 5" key="1">
    <citation type="submission" date="2019-06" db="EMBL/GenBank/DDBJ databases">
        <title>Genome Sequence of the Brown Rot Fungal Pathogen Monilinia laxa.</title>
        <authorList>
            <person name="De Miccolis Angelini R.M."/>
            <person name="Landi L."/>
            <person name="Abate D."/>
            <person name="Pollastro S."/>
            <person name="Romanazzi G."/>
            <person name="Faretra F."/>
        </authorList>
    </citation>
    <scope>NUCLEOTIDE SEQUENCE [LARGE SCALE GENOMIC DNA]</scope>
    <source>
        <strain evidence="4 5">Mlax316</strain>
    </source>
</reference>
<feature type="domain" description="Chromo" evidence="3">
    <location>
        <begin position="45"/>
        <end position="105"/>
    </location>
</feature>
<evidence type="ECO:0000256" key="1">
    <source>
        <dbReference type="ARBA" id="ARBA00011353"/>
    </source>
</evidence>
<dbReference type="Gene3D" id="2.40.50.40">
    <property type="match status" value="1"/>
</dbReference>
<dbReference type="GO" id="GO:0006338">
    <property type="term" value="P:chromatin remodeling"/>
    <property type="evidence" value="ECO:0007669"/>
    <property type="project" value="UniProtKB-ARBA"/>
</dbReference>
<comment type="subunit">
    <text evidence="1">Component of the NuA4 histone acetyltransferase complex.</text>
</comment>
<protein>
    <recommendedName>
        <fullName evidence="3">Chromo domain-containing protein</fullName>
    </recommendedName>
</protein>
<dbReference type="OrthoDB" id="1918685at2759"/>
<dbReference type="PROSITE" id="PS50013">
    <property type="entry name" value="CHROMO_2"/>
    <property type="match status" value="1"/>
</dbReference>
<keyword evidence="5" id="KW-1185">Reference proteome</keyword>
<proteinExistence type="predicted"/>
<organism evidence="4 5">
    <name type="scientific">Monilinia laxa</name>
    <name type="common">Brown rot fungus</name>
    <name type="synonym">Sclerotinia laxa</name>
    <dbReference type="NCBI Taxonomy" id="61186"/>
    <lineage>
        <taxon>Eukaryota</taxon>
        <taxon>Fungi</taxon>
        <taxon>Dikarya</taxon>
        <taxon>Ascomycota</taxon>
        <taxon>Pezizomycotina</taxon>
        <taxon>Leotiomycetes</taxon>
        <taxon>Helotiales</taxon>
        <taxon>Sclerotiniaceae</taxon>
        <taxon>Monilinia</taxon>
    </lineage>
</organism>
<dbReference type="AlphaFoldDB" id="A0A5N6KIK0"/>